<dbReference type="EMBL" id="CM047590">
    <property type="protein sequence ID" value="KAI9919348.1"/>
    <property type="molecule type" value="Genomic_DNA"/>
</dbReference>
<accession>A0ACC0WMN4</accession>
<sequence>MVEDGEGSHPSTLLIKAINSRAIYFHASTRVFYFINTKAINFRTSTRVFYFFGSSTILLAQADLRSDAGSLNASSQAI</sequence>
<organism evidence="1 2">
    <name type="scientific">Peronosclerospora sorghi</name>
    <dbReference type="NCBI Taxonomy" id="230839"/>
    <lineage>
        <taxon>Eukaryota</taxon>
        <taxon>Sar</taxon>
        <taxon>Stramenopiles</taxon>
        <taxon>Oomycota</taxon>
        <taxon>Peronosporomycetes</taxon>
        <taxon>Peronosporales</taxon>
        <taxon>Peronosporaceae</taxon>
        <taxon>Peronosclerospora</taxon>
    </lineage>
</organism>
<evidence type="ECO:0000313" key="1">
    <source>
        <dbReference type="EMBL" id="KAI9919348.1"/>
    </source>
</evidence>
<dbReference type="Proteomes" id="UP001163321">
    <property type="component" value="Chromosome 11"/>
</dbReference>
<reference evidence="1 2" key="1">
    <citation type="journal article" date="2022" name="bioRxiv">
        <title>The genome of the oomycete Peronosclerospora sorghi, a cosmopolitan pathogen of maize and sorghum, is inflated with dispersed pseudogenes.</title>
        <authorList>
            <person name="Fletcher K."/>
            <person name="Martin F."/>
            <person name="Isakeit T."/>
            <person name="Cavanaugh K."/>
            <person name="Magill C."/>
            <person name="Michelmore R."/>
        </authorList>
    </citation>
    <scope>NUCLEOTIDE SEQUENCE [LARGE SCALE GENOMIC DNA]</scope>
    <source>
        <strain evidence="1">P6</strain>
    </source>
</reference>
<comment type="caution">
    <text evidence="1">The sequence shown here is derived from an EMBL/GenBank/DDBJ whole genome shotgun (WGS) entry which is preliminary data.</text>
</comment>
<protein>
    <submittedName>
        <fullName evidence="1">Uncharacterized protein</fullName>
    </submittedName>
</protein>
<keyword evidence="2" id="KW-1185">Reference proteome</keyword>
<evidence type="ECO:0000313" key="2">
    <source>
        <dbReference type="Proteomes" id="UP001163321"/>
    </source>
</evidence>
<proteinExistence type="predicted"/>
<name>A0ACC0WMN4_9STRA</name>
<gene>
    <name evidence="1" type="ORF">PsorP6_017561</name>
</gene>